<reference evidence="1" key="2">
    <citation type="submission" date="2025-09" db="UniProtKB">
        <authorList>
            <consortium name="Ensembl"/>
        </authorList>
    </citation>
    <scope>IDENTIFICATION</scope>
</reference>
<sequence>IPDVFGIFDDQTFVLGHLETELEKQYSPSRWSHRMAADDVIKAHVKALKEGLFFTLFTNVRRQDVLTKLWMFGTPSLHCSASWQNSLLRLSCKQIAGLLWPLLL</sequence>
<reference evidence="1" key="1">
    <citation type="submission" date="2025-08" db="UniProtKB">
        <authorList>
            <consortium name="Ensembl"/>
        </authorList>
    </citation>
    <scope>IDENTIFICATION</scope>
</reference>
<accession>A0A3B5MHU3</accession>
<proteinExistence type="predicted"/>
<protein>
    <submittedName>
        <fullName evidence="1">Uncharacterized protein</fullName>
    </submittedName>
</protein>
<dbReference type="STRING" id="32473.ENSXCOP00000019134"/>
<keyword evidence="2" id="KW-1185">Reference proteome</keyword>
<dbReference type="AlphaFoldDB" id="A0A3B5MHU3"/>
<dbReference type="Ensembl" id="ENSXCOT00000019371.1">
    <property type="protein sequence ID" value="ENSXCOP00000019134.1"/>
    <property type="gene ID" value="ENSXCOG00000014381.1"/>
</dbReference>
<dbReference type="Proteomes" id="UP000261380">
    <property type="component" value="Unplaced"/>
</dbReference>
<evidence type="ECO:0000313" key="2">
    <source>
        <dbReference type="Proteomes" id="UP000261380"/>
    </source>
</evidence>
<evidence type="ECO:0000313" key="1">
    <source>
        <dbReference type="Ensembl" id="ENSXCOP00000019134.1"/>
    </source>
</evidence>
<name>A0A3B5MHU3_9TELE</name>
<organism evidence="1 2">
    <name type="scientific">Xiphophorus couchianus</name>
    <name type="common">Monterrey platyfish</name>
    <dbReference type="NCBI Taxonomy" id="32473"/>
    <lineage>
        <taxon>Eukaryota</taxon>
        <taxon>Metazoa</taxon>
        <taxon>Chordata</taxon>
        <taxon>Craniata</taxon>
        <taxon>Vertebrata</taxon>
        <taxon>Euteleostomi</taxon>
        <taxon>Actinopterygii</taxon>
        <taxon>Neopterygii</taxon>
        <taxon>Teleostei</taxon>
        <taxon>Neoteleostei</taxon>
        <taxon>Acanthomorphata</taxon>
        <taxon>Ovalentaria</taxon>
        <taxon>Atherinomorphae</taxon>
        <taxon>Cyprinodontiformes</taxon>
        <taxon>Poeciliidae</taxon>
        <taxon>Poeciliinae</taxon>
        <taxon>Xiphophorus</taxon>
    </lineage>
</organism>